<dbReference type="Proteomes" id="UP001057998">
    <property type="component" value="Chromosome 2"/>
</dbReference>
<evidence type="ECO:0000256" key="1">
    <source>
        <dbReference type="SAM" id="MobiDB-lite"/>
    </source>
</evidence>
<reference evidence="2" key="1">
    <citation type="submission" date="2022-07" db="EMBL/GenBank/DDBJ databases">
        <title>Genome sequencing of Photobacterium atrarenae GJH2-4.</title>
        <authorList>
            <person name="Park S.-J."/>
        </authorList>
    </citation>
    <scope>NUCLEOTIDE SEQUENCE</scope>
    <source>
        <strain evidence="2">GJH2-4</strain>
    </source>
</reference>
<sequence length="60" mass="7001">MELRNKSGEIAKLADNLTLKEIVDMGFTLDICDESYDPDEHWQATGRERRRKQGEYPSDK</sequence>
<dbReference type="EMBL" id="CP101509">
    <property type="protein sequence ID" value="UTV29794.1"/>
    <property type="molecule type" value="Genomic_DNA"/>
</dbReference>
<keyword evidence="3" id="KW-1185">Reference proteome</keyword>
<gene>
    <name evidence="2" type="ORF">NNL38_22560</name>
</gene>
<accession>A0ABY5GKF4</accession>
<protein>
    <submittedName>
        <fullName evidence="2">Uncharacterized protein</fullName>
    </submittedName>
</protein>
<dbReference type="RefSeq" id="WP_255391119.1">
    <property type="nucleotide sequence ID" value="NZ_CP101509.1"/>
</dbReference>
<proteinExistence type="predicted"/>
<name>A0ABY5GKF4_9GAMM</name>
<feature type="region of interest" description="Disordered" evidence="1">
    <location>
        <begin position="35"/>
        <end position="60"/>
    </location>
</feature>
<evidence type="ECO:0000313" key="2">
    <source>
        <dbReference type="EMBL" id="UTV29794.1"/>
    </source>
</evidence>
<organism evidence="2 3">
    <name type="scientific">Photobacterium atrarenae</name>
    <dbReference type="NCBI Taxonomy" id="865757"/>
    <lineage>
        <taxon>Bacteria</taxon>
        <taxon>Pseudomonadati</taxon>
        <taxon>Pseudomonadota</taxon>
        <taxon>Gammaproteobacteria</taxon>
        <taxon>Vibrionales</taxon>
        <taxon>Vibrionaceae</taxon>
        <taxon>Photobacterium</taxon>
    </lineage>
</organism>
<evidence type="ECO:0000313" key="3">
    <source>
        <dbReference type="Proteomes" id="UP001057998"/>
    </source>
</evidence>